<dbReference type="EMBL" id="JARAKH010000025">
    <property type="protein sequence ID" value="KAK8390788.1"/>
    <property type="molecule type" value="Genomic_DNA"/>
</dbReference>
<evidence type="ECO:0000256" key="1">
    <source>
        <dbReference type="SAM" id="MobiDB-lite"/>
    </source>
</evidence>
<comment type="caution">
    <text evidence="2">The sequence shown here is derived from an EMBL/GenBank/DDBJ whole genome shotgun (WGS) entry which is preliminary data.</text>
</comment>
<feature type="region of interest" description="Disordered" evidence="1">
    <location>
        <begin position="1"/>
        <end position="41"/>
    </location>
</feature>
<keyword evidence="3" id="KW-1185">Reference proteome</keyword>
<dbReference type="AlphaFoldDB" id="A0AAW0TUG4"/>
<accession>A0AAW0TUG4</accession>
<protein>
    <submittedName>
        <fullName evidence="2">Uncharacterized protein</fullName>
    </submittedName>
</protein>
<evidence type="ECO:0000313" key="2">
    <source>
        <dbReference type="EMBL" id="KAK8390788.1"/>
    </source>
</evidence>
<gene>
    <name evidence="2" type="ORF">O3P69_010471</name>
</gene>
<dbReference type="Proteomes" id="UP001487740">
    <property type="component" value="Unassembled WGS sequence"/>
</dbReference>
<organism evidence="2 3">
    <name type="scientific">Scylla paramamosain</name>
    <name type="common">Mud crab</name>
    <dbReference type="NCBI Taxonomy" id="85552"/>
    <lineage>
        <taxon>Eukaryota</taxon>
        <taxon>Metazoa</taxon>
        <taxon>Ecdysozoa</taxon>
        <taxon>Arthropoda</taxon>
        <taxon>Crustacea</taxon>
        <taxon>Multicrustacea</taxon>
        <taxon>Malacostraca</taxon>
        <taxon>Eumalacostraca</taxon>
        <taxon>Eucarida</taxon>
        <taxon>Decapoda</taxon>
        <taxon>Pleocyemata</taxon>
        <taxon>Brachyura</taxon>
        <taxon>Eubrachyura</taxon>
        <taxon>Portunoidea</taxon>
        <taxon>Portunidae</taxon>
        <taxon>Portuninae</taxon>
        <taxon>Scylla</taxon>
    </lineage>
</organism>
<sequence>MGTDAPPNLAVPDAGRPSPCASHSKKVVKRKPSEAGRSVPARGAECVVEVLTELGSGGRSQAAKEARLAGAKRSGANRADRLQVRLSTLEAEVGRLQHRGRQLDHHLSRVLAQGSLLTSTIDDFHLRLDALARSHKALSRAAQQNPKPSERYGVKTFLRPPLLQHWSIHVTVKAMKIHWGAGTASECTSSHPFEPQVASDCLDFGTLLVTRRQLFKPTSKQGLEASESSAVLHMENFSETITWMPFEI</sequence>
<evidence type="ECO:0000313" key="3">
    <source>
        <dbReference type="Proteomes" id="UP001487740"/>
    </source>
</evidence>
<proteinExistence type="predicted"/>
<reference evidence="2 3" key="1">
    <citation type="submission" date="2023-03" db="EMBL/GenBank/DDBJ databases">
        <title>High-quality genome of Scylla paramamosain provides insights in environmental adaptation.</title>
        <authorList>
            <person name="Zhang L."/>
        </authorList>
    </citation>
    <scope>NUCLEOTIDE SEQUENCE [LARGE SCALE GENOMIC DNA]</scope>
    <source>
        <strain evidence="2">LZ_2023a</strain>
        <tissue evidence="2">Muscle</tissue>
    </source>
</reference>
<name>A0AAW0TUG4_SCYPA</name>